<keyword evidence="6 7" id="KW-0413">Isomerase</keyword>
<dbReference type="InterPro" id="IPR050417">
    <property type="entry name" value="Sugar_Epim/Isomerase"/>
</dbReference>
<reference evidence="9 10" key="1">
    <citation type="submission" date="2024-02" db="EMBL/GenBank/DDBJ databases">
        <authorList>
            <person name="Daric V."/>
            <person name="Darras S."/>
        </authorList>
    </citation>
    <scope>NUCLEOTIDE SEQUENCE [LARGE SCALE GENOMIC DNA]</scope>
</reference>
<evidence type="ECO:0000256" key="7">
    <source>
        <dbReference type="PIRNR" id="PIRNR006241"/>
    </source>
</evidence>
<dbReference type="InterPro" id="IPR013022">
    <property type="entry name" value="Xyl_isomerase-like_TIM-brl"/>
</dbReference>
<comment type="similarity">
    <text evidence="3 7">Belongs to the hyi family.</text>
</comment>
<keyword evidence="10" id="KW-1185">Reference proteome</keyword>
<feature type="domain" description="Xylose isomerase-like TIM barrel" evidence="8">
    <location>
        <begin position="37"/>
        <end position="269"/>
    </location>
</feature>
<comment type="caution">
    <text evidence="9">The sequence shown here is derived from an EMBL/GenBank/DDBJ whole genome shotgun (WGS) entry which is preliminary data.</text>
</comment>
<dbReference type="InterPro" id="IPR036237">
    <property type="entry name" value="Xyl_isomerase-like_sf"/>
</dbReference>
<dbReference type="EC" id="5.3.1.22" evidence="4 7"/>
<evidence type="ECO:0000256" key="3">
    <source>
        <dbReference type="ARBA" id="ARBA00005962"/>
    </source>
</evidence>
<comment type="catalytic activity">
    <reaction evidence="1 7">
        <text>3-hydroxypyruvate = 2-hydroxy-3-oxopropanoate</text>
        <dbReference type="Rhea" id="RHEA:11952"/>
        <dbReference type="ChEBI" id="CHEBI:17180"/>
        <dbReference type="ChEBI" id="CHEBI:57978"/>
        <dbReference type="EC" id="5.3.1.22"/>
    </reaction>
</comment>
<comment type="function">
    <text evidence="2 7">Catalyzes the reversible isomerization between hydroxypyruvate and 2-hydroxy-3-oxopropanoate (also termed tartronate semialdehyde).</text>
</comment>
<evidence type="ECO:0000259" key="8">
    <source>
        <dbReference type="Pfam" id="PF01261"/>
    </source>
</evidence>
<dbReference type="Gene3D" id="3.20.20.150">
    <property type="entry name" value="Divalent-metal-dependent TIM barrel enzymes"/>
    <property type="match status" value="1"/>
</dbReference>
<evidence type="ECO:0000256" key="1">
    <source>
        <dbReference type="ARBA" id="ARBA00000476"/>
    </source>
</evidence>
<dbReference type="SUPFAM" id="SSF51658">
    <property type="entry name" value="Xylose isomerase-like"/>
    <property type="match status" value="1"/>
</dbReference>
<dbReference type="Pfam" id="PF01261">
    <property type="entry name" value="AP_endonuc_2"/>
    <property type="match status" value="1"/>
</dbReference>
<evidence type="ECO:0000313" key="10">
    <source>
        <dbReference type="Proteomes" id="UP001642483"/>
    </source>
</evidence>
<dbReference type="InterPro" id="IPR026040">
    <property type="entry name" value="HyI-like"/>
</dbReference>
<dbReference type="PANTHER" id="PTHR43489:SF6">
    <property type="entry name" value="HYDROXYPYRUVATE ISOMERASE-RELATED"/>
    <property type="match status" value="1"/>
</dbReference>
<dbReference type="PIRSF" id="PIRSF006241">
    <property type="entry name" value="HyI"/>
    <property type="match status" value="1"/>
</dbReference>
<dbReference type="PANTHER" id="PTHR43489">
    <property type="entry name" value="ISOMERASE"/>
    <property type="match status" value="1"/>
</dbReference>
<dbReference type="EMBL" id="CAWYQH010000035">
    <property type="protein sequence ID" value="CAK8676967.1"/>
    <property type="molecule type" value="Genomic_DNA"/>
</dbReference>
<evidence type="ECO:0000313" key="9">
    <source>
        <dbReference type="EMBL" id="CAK8676967.1"/>
    </source>
</evidence>
<evidence type="ECO:0000256" key="5">
    <source>
        <dbReference type="ARBA" id="ARBA00017985"/>
    </source>
</evidence>
<name>A0ABP0FF53_CLALP</name>
<dbReference type="Proteomes" id="UP001642483">
    <property type="component" value="Unassembled WGS sequence"/>
</dbReference>
<organism evidence="9 10">
    <name type="scientific">Clavelina lepadiformis</name>
    <name type="common">Light-bulb sea squirt</name>
    <name type="synonym">Ascidia lepadiformis</name>
    <dbReference type="NCBI Taxonomy" id="159417"/>
    <lineage>
        <taxon>Eukaryota</taxon>
        <taxon>Metazoa</taxon>
        <taxon>Chordata</taxon>
        <taxon>Tunicata</taxon>
        <taxon>Ascidiacea</taxon>
        <taxon>Aplousobranchia</taxon>
        <taxon>Clavelinidae</taxon>
        <taxon>Clavelina</taxon>
    </lineage>
</organism>
<proteinExistence type="inferred from homology"/>
<sequence length="272" mass="30839">MHLLTTYSWIALEMGKLKFCANISWLFKDAPLLERYQIAADAGFLAVEDAWPYEYDLQDLCEAKDRAKVQQISINTGCKDTLGNAANVNCLHAFRDDLDLAIKYANALQCKNIHIMTGKCNKSEDKDKAKEVFIDNLKYASGLLQSHGLVGLIEPINTFSVPNYFLTRSVEALEVLKLVNKPNILYQLDFFHLQIMEGNLSNTLKENFSSIGHIQIAQVPSRHEPGYSGEINFSHIFALLEDLGYSKWIGCEYLPSTSTAESLEWLRKYTKE</sequence>
<evidence type="ECO:0000256" key="4">
    <source>
        <dbReference type="ARBA" id="ARBA00012570"/>
    </source>
</evidence>
<protein>
    <recommendedName>
        <fullName evidence="5 7">Putative hydroxypyruvate isomerase</fullName>
        <ecNumber evidence="4 7">5.3.1.22</ecNumber>
    </recommendedName>
</protein>
<evidence type="ECO:0000256" key="6">
    <source>
        <dbReference type="ARBA" id="ARBA00023235"/>
    </source>
</evidence>
<accession>A0ABP0FF53</accession>
<gene>
    <name evidence="9" type="ORF">CVLEPA_LOCUS6380</name>
</gene>
<evidence type="ECO:0000256" key="2">
    <source>
        <dbReference type="ARBA" id="ARBA00002968"/>
    </source>
</evidence>